<keyword evidence="2" id="KW-0433">Leucine-rich repeat</keyword>
<dbReference type="SMART" id="SM00368">
    <property type="entry name" value="LRR_RI"/>
    <property type="match status" value="4"/>
</dbReference>
<dbReference type="GO" id="GO:0005829">
    <property type="term" value="C:cytosol"/>
    <property type="evidence" value="ECO:0007669"/>
    <property type="project" value="TreeGrafter"/>
</dbReference>
<dbReference type="Gene3D" id="3.80.10.10">
    <property type="entry name" value="Ribonuclease Inhibitor"/>
    <property type="match status" value="2"/>
</dbReference>
<dbReference type="InterPro" id="IPR032675">
    <property type="entry name" value="LRR_dom_sf"/>
</dbReference>
<dbReference type="GO" id="GO:0006913">
    <property type="term" value="P:nucleocytoplasmic transport"/>
    <property type="evidence" value="ECO:0007669"/>
    <property type="project" value="TreeGrafter"/>
</dbReference>
<accession>A0A401SZU8</accession>
<evidence type="ECO:0000313" key="5">
    <source>
        <dbReference type="Proteomes" id="UP000287033"/>
    </source>
</evidence>
<dbReference type="GO" id="GO:0005634">
    <property type="term" value="C:nucleus"/>
    <property type="evidence" value="ECO:0007669"/>
    <property type="project" value="TreeGrafter"/>
</dbReference>
<dbReference type="STRING" id="137246.A0A401SZU8"/>
<dbReference type="SUPFAM" id="SSF52047">
    <property type="entry name" value="RNI-like"/>
    <property type="match status" value="1"/>
</dbReference>
<dbReference type="Proteomes" id="UP000287033">
    <property type="component" value="Unassembled WGS sequence"/>
</dbReference>
<evidence type="ECO:0000256" key="1">
    <source>
        <dbReference type="ARBA" id="ARBA00022468"/>
    </source>
</evidence>
<comment type="caution">
    <text evidence="4">The sequence shown here is derived from an EMBL/GenBank/DDBJ whole genome shotgun (WGS) entry which is preliminary data.</text>
</comment>
<dbReference type="InterPro" id="IPR027038">
    <property type="entry name" value="RanGap"/>
</dbReference>
<proteinExistence type="predicted"/>
<dbReference type="EMBL" id="BEZZ01000757">
    <property type="protein sequence ID" value="GCC35895.1"/>
    <property type="molecule type" value="Genomic_DNA"/>
</dbReference>
<keyword evidence="3" id="KW-0677">Repeat</keyword>
<protein>
    <submittedName>
        <fullName evidence="4">Uncharacterized protein</fullName>
    </submittedName>
</protein>
<dbReference type="PANTHER" id="PTHR24113:SF12">
    <property type="entry name" value="RAN GTPASE-ACTIVATING PROTEIN 1"/>
    <property type="match status" value="1"/>
</dbReference>
<gene>
    <name evidence="4" type="ORF">chiPu_0014384</name>
</gene>
<keyword evidence="5" id="KW-1185">Reference proteome</keyword>
<reference evidence="4 5" key="1">
    <citation type="journal article" date="2018" name="Nat. Ecol. Evol.">
        <title>Shark genomes provide insights into elasmobranch evolution and the origin of vertebrates.</title>
        <authorList>
            <person name="Hara Y"/>
            <person name="Yamaguchi K"/>
            <person name="Onimaru K"/>
            <person name="Kadota M"/>
            <person name="Koyanagi M"/>
            <person name="Keeley SD"/>
            <person name="Tatsumi K"/>
            <person name="Tanaka K"/>
            <person name="Motone F"/>
            <person name="Kageyama Y"/>
            <person name="Nozu R"/>
            <person name="Adachi N"/>
            <person name="Nishimura O"/>
            <person name="Nakagawa R"/>
            <person name="Tanegashima C"/>
            <person name="Kiyatake I"/>
            <person name="Matsumoto R"/>
            <person name="Murakumo K"/>
            <person name="Nishida K"/>
            <person name="Terakita A"/>
            <person name="Kuratani S"/>
            <person name="Sato K"/>
            <person name="Hyodo S Kuraku.S."/>
        </authorList>
    </citation>
    <scope>NUCLEOTIDE SEQUENCE [LARGE SCALE GENOMIC DNA]</scope>
</reference>
<dbReference type="AlphaFoldDB" id="A0A401SZU8"/>
<evidence type="ECO:0000256" key="2">
    <source>
        <dbReference type="ARBA" id="ARBA00022614"/>
    </source>
</evidence>
<dbReference type="PANTHER" id="PTHR24113">
    <property type="entry name" value="RAN GTPASE-ACTIVATING PROTEIN 1"/>
    <property type="match status" value="1"/>
</dbReference>
<evidence type="ECO:0000313" key="4">
    <source>
        <dbReference type="EMBL" id="GCC35895.1"/>
    </source>
</evidence>
<dbReference type="Pfam" id="PF13516">
    <property type="entry name" value="LRR_6"/>
    <property type="match status" value="2"/>
</dbReference>
<name>A0A401SZU8_CHIPU</name>
<evidence type="ECO:0000256" key="3">
    <source>
        <dbReference type="ARBA" id="ARBA00022737"/>
    </source>
</evidence>
<dbReference type="OrthoDB" id="120976at2759"/>
<organism evidence="4 5">
    <name type="scientific">Chiloscyllium punctatum</name>
    <name type="common">Brownbanded bambooshark</name>
    <name type="synonym">Hemiscyllium punctatum</name>
    <dbReference type="NCBI Taxonomy" id="137246"/>
    <lineage>
        <taxon>Eukaryota</taxon>
        <taxon>Metazoa</taxon>
        <taxon>Chordata</taxon>
        <taxon>Craniata</taxon>
        <taxon>Vertebrata</taxon>
        <taxon>Chondrichthyes</taxon>
        <taxon>Elasmobranchii</taxon>
        <taxon>Galeomorphii</taxon>
        <taxon>Galeoidea</taxon>
        <taxon>Orectolobiformes</taxon>
        <taxon>Hemiscylliidae</taxon>
        <taxon>Chiloscyllium</taxon>
    </lineage>
</organism>
<dbReference type="InterPro" id="IPR001611">
    <property type="entry name" value="Leu-rich_rpt"/>
</dbReference>
<sequence length="178" mass="19589">MDGLIDLFLAEKAEQVRVSIPFRDLHKKKLRLSELDIGANQLTDEGLKSVARFLRLNPPLEYLGLSQNAAVDLTSWCELFNILKDKAAISHLLLDENKLGNEGAKRLADALCVNGSLRKVDLDWNEIGDEGGLALADALTSNPHRSLVHLSLDGNKLSIGVKKELNALITENNQRSPT</sequence>
<dbReference type="GO" id="GO:0005096">
    <property type="term" value="F:GTPase activator activity"/>
    <property type="evidence" value="ECO:0007669"/>
    <property type="project" value="UniProtKB-KW"/>
</dbReference>
<keyword evidence="1" id="KW-0343">GTPase activation</keyword>
<dbReference type="GO" id="GO:0031267">
    <property type="term" value="F:small GTPase binding"/>
    <property type="evidence" value="ECO:0007669"/>
    <property type="project" value="TreeGrafter"/>
</dbReference>
<dbReference type="GO" id="GO:0048471">
    <property type="term" value="C:perinuclear region of cytoplasm"/>
    <property type="evidence" value="ECO:0007669"/>
    <property type="project" value="TreeGrafter"/>
</dbReference>